<dbReference type="PANTHER" id="PTHR22916">
    <property type="entry name" value="GLYCOSYLTRANSFERASE"/>
    <property type="match status" value="1"/>
</dbReference>
<evidence type="ECO:0000313" key="5">
    <source>
        <dbReference type="Proteomes" id="UP000679691"/>
    </source>
</evidence>
<evidence type="ECO:0000256" key="2">
    <source>
        <dbReference type="ARBA" id="ARBA00022679"/>
    </source>
</evidence>
<dbReference type="Gene3D" id="3.90.550.10">
    <property type="entry name" value="Spore Coat Polysaccharide Biosynthesis Protein SpsA, Chain A"/>
    <property type="match status" value="1"/>
</dbReference>
<reference evidence="4" key="1">
    <citation type="submission" date="2021-03" db="EMBL/GenBank/DDBJ databases">
        <authorList>
            <person name="Lu T."/>
            <person name="Wang Q."/>
            <person name="Han X."/>
        </authorList>
    </citation>
    <scope>NUCLEOTIDE SEQUENCE</scope>
    <source>
        <strain evidence="4">WQ 2009</strain>
    </source>
</reference>
<dbReference type="InterPro" id="IPR001173">
    <property type="entry name" value="Glyco_trans_2-like"/>
</dbReference>
<protein>
    <submittedName>
        <fullName evidence="4">Glycosyltransferase family 2 protein</fullName>
    </submittedName>
</protein>
<sequence length="326" mass="38280">MLVSVIVPIFNVEKYIKNCVESLLVQSYKEIEYIFIDDSSQDDSINILKDTLLKYPEKSSQINIIKHPVNKGLPSARNSGLKVAKGEYIFHCDSDDWIDPDMIESLIDKAKLENADIVYCDWYLSFSKNERLMKQKQYNTPLDCIIAMLNGEIRFNVWNKLIKKSLFIDNNITFPDGYGMGEDMTIIKLFSCAHTVAYMPKAFYHYIQTNPNAFTKTFSDASYKALMHNTHDLVNYLENKFGKDKLFKEIHYFKLNMKLPFLISTKKEMYNLWRKSFNESNSYISSNSAFAFRTKLIQYAALKNQDWVIKFYNIFIIKFIYGIIYR</sequence>
<dbReference type="AlphaFoldDB" id="A0A8T4H5N0"/>
<dbReference type="Proteomes" id="UP000679691">
    <property type="component" value="Unassembled WGS sequence"/>
</dbReference>
<gene>
    <name evidence="4" type="ORF">J5U18_01005</name>
</gene>
<comment type="caution">
    <text evidence="4">The sequence shown here is derived from an EMBL/GenBank/DDBJ whole genome shotgun (WGS) entry which is preliminary data.</text>
</comment>
<dbReference type="CDD" id="cd00761">
    <property type="entry name" value="Glyco_tranf_GTA_type"/>
    <property type="match status" value="1"/>
</dbReference>
<evidence type="ECO:0000256" key="1">
    <source>
        <dbReference type="ARBA" id="ARBA00022676"/>
    </source>
</evidence>
<accession>A0A8T4H5N0</accession>
<dbReference type="GO" id="GO:0016758">
    <property type="term" value="F:hexosyltransferase activity"/>
    <property type="evidence" value="ECO:0007669"/>
    <property type="project" value="UniProtKB-ARBA"/>
</dbReference>
<proteinExistence type="predicted"/>
<dbReference type="PANTHER" id="PTHR22916:SF51">
    <property type="entry name" value="GLYCOSYLTRANSFERASE EPSH-RELATED"/>
    <property type="match status" value="1"/>
</dbReference>
<dbReference type="EMBL" id="JAGKSB010000001">
    <property type="protein sequence ID" value="MBP3942154.1"/>
    <property type="molecule type" value="Genomic_DNA"/>
</dbReference>
<keyword evidence="5" id="KW-1185">Reference proteome</keyword>
<keyword evidence="2" id="KW-0808">Transferase</keyword>
<dbReference type="SUPFAM" id="SSF53448">
    <property type="entry name" value="Nucleotide-diphospho-sugar transferases"/>
    <property type="match status" value="1"/>
</dbReference>
<evidence type="ECO:0000259" key="3">
    <source>
        <dbReference type="Pfam" id="PF00535"/>
    </source>
</evidence>
<dbReference type="RefSeq" id="WP_353545635.1">
    <property type="nucleotide sequence ID" value="NZ_JAGKSB010000001.1"/>
</dbReference>
<feature type="domain" description="Glycosyltransferase 2-like" evidence="3">
    <location>
        <begin position="4"/>
        <end position="160"/>
    </location>
</feature>
<dbReference type="Pfam" id="PF00535">
    <property type="entry name" value="Glycos_transf_2"/>
    <property type="match status" value="1"/>
</dbReference>
<name>A0A8T4H5N0_9SPHI</name>
<keyword evidence="1" id="KW-0328">Glycosyltransferase</keyword>
<organism evidence="4 5">
    <name type="scientific">Rhinopithecimicrobium faecis</name>
    <dbReference type="NCBI Taxonomy" id="2820698"/>
    <lineage>
        <taxon>Bacteria</taxon>
        <taxon>Pseudomonadati</taxon>
        <taxon>Bacteroidota</taxon>
        <taxon>Sphingobacteriia</taxon>
        <taxon>Sphingobacteriales</taxon>
        <taxon>Sphingobacteriaceae</taxon>
        <taxon>Rhinopithecimicrobium</taxon>
    </lineage>
</organism>
<evidence type="ECO:0000313" key="4">
    <source>
        <dbReference type="EMBL" id="MBP3942154.1"/>
    </source>
</evidence>
<dbReference type="InterPro" id="IPR029044">
    <property type="entry name" value="Nucleotide-diphossugar_trans"/>
</dbReference>